<keyword evidence="3" id="KW-1185">Reference proteome</keyword>
<dbReference type="InterPro" id="IPR016181">
    <property type="entry name" value="Acyl_CoA_acyltransferase"/>
</dbReference>
<accession>A0A1M6HZP7</accession>
<dbReference type="Proteomes" id="UP000184052">
    <property type="component" value="Unassembled WGS sequence"/>
</dbReference>
<dbReference type="OrthoDB" id="9785602at2"/>
<dbReference type="Gene3D" id="3.40.630.30">
    <property type="match status" value="1"/>
</dbReference>
<dbReference type="PANTHER" id="PTHR43792">
    <property type="entry name" value="GNAT FAMILY, PUTATIVE (AFU_ORTHOLOGUE AFUA_3G00765)-RELATED-RELATED"/>
    <property type="match status" value="1"/>
</dbReference>
<gene>
    <name evidence="2" type="ORF">SAMN02745751_02150</name>
</gene>
<organism evidence="2 3">
    <name type="scientific">Dethiosulfatibacter aminovorans DSM 17477</name>
    <dbReference type="NCBI Taxonomy" id="1121476"/>
    <lineage>
        <taxon>Bacteria</taxon>
        <taxon>Bacillati</taxon>
        <taxon>Bacillota</taxon>
        <taxon>Tissierellia</taxon>
        <taxon>Dethiosulfatibacter</taxon>
    </lineage>
</organism>
<evidence type="ECO:0000313" key="2">
    <source>
        <dbReference type="EMBL" id="SHJ27702.1"/>
    </source>
</evidence>
<dbReference type="SUPFAM" id="SSF55729">
    <property type="entry name" value="Acyl-CoA N-acyltransferases (Nat)"/>
    <property type="match status" value="1"/>
</dbReference>
<dbReference type="AlphaFoldDB" id="A0A1M6HZP7"/>
<sequence>MANFDKTPILNSERITLREINVPVDAPEWYKLSKDPEIHKWTGNNAPGNVWETRKNLKKYSEIEQIISWAIISNETGKIIGTYWVWKPIEYPDGSVIIPAEVERIAKHCWRKGYMKEARKLVYDYCFNTLNVNEIHAQVWKDNVNSVKSLEHAGHVLYKEEKKLIEQLGSYHIECNYKITRETWLNSRLMK</sequence>
<dbReference type="RefSeq" id="WP_073049585.1">
    <property type="nucleotide sequence ID" value="NZ_FQZL01000015.1"/>
</dbReference>
<feature type="domain" description="N-acetyltransferase" evidence="1">
    <location>
        <begin position="15"/>
        <end position="191"/>
    </location>
</feature>
<dbReference type="InterPro" id="IPR051531">
    <property type="entry name" value="N-acetyltransferase"/>
</dbReference>
<dbReference type="EMBL" id="FQZL01000015">
    <property type="protein sequence ID" value="SHJ27702.1"/>
    <property type="molecule type" value="Genomic_DNA"/>
</dbReference>
<evidence type="ECO:0000313" key="3">
    <source>
        <dbReference type="Proteomes" id="UP000184052"/>
    </source>
</evidence>
<dbReference type="Pfam" id="PF13302">
    <property type="entry name" value="Acetyltransf_3"/>
    <property type="match status" value="1"/>
</dbReference>
<evidence type="ECO:0000259" key="1">
    <source>
        <dbReference type="PROSITE" id="PS51186"/>
    </source>
</evidence>
<dbReference type="InterPro" id="IPR000182">
    <property type="entry name" value="GNAT_dom"/>
</dbReference>
<dbReference type="GO" id="GO:0016747">
    <property type="term" value="F:acyltransferase activity, transferring groups other than amino-acyl groups"/>
    <property type="evidence" value="ECO:0007669"/>
    <property type="project" value="InterPro"/>
</dbReference>
<proteinExistence type="predicted"/>
<name>A0A1M6HZP7_9FIRM</name>
<dbReference type="STRING" id="1121476.SAMN02745751_02150"/>
<dbReference type="PROSITE" id="PS51186">
    <property type="entry name" value="GNAT"/>
    <property type="match status" value="1"/>
</dbReference>
<reference evidence="2 3" key="1">
    <citation type="submission" date="2016-11" db="EMBL/GenBank/DDBJ databases">
        <authorList>
            <person name="Jaros S."/>
            <person name="Januszkiewicz K."/>
            <person name="Wedrychowicz H."/>
        </authorList>
    </citation>
    <scope>NUCLEOTIDE SEQUENCE [LARGE SCALE GENOMIC DNA]</scope>
    <source>
        <strain evidence="2 3">DSM 17477</strain>
    </source>
</reference>
<protein>
    <recommendedName>
        <fullName evidence="1">N-acetyltransferase domain-containing protein</fullName>
    </recommendedName>
</protein>